<dbReference type="Gene3D" id="2.40.110.10">
    <property type="entry name" value="Butyryl-CoA Dehydrogenase, subunit A, domain 2"/>
    <property type="match status" value="1"/>
</dbReference>
<keyword evidence="4 7" id="KW-0274">FAD</keyword>
<evidence type="ECO:0000256" key="6">
    <source>
        <dbReference type="ARBA" id="ARBA00052546"/>
    </source>
</evidence>
<evidence type="ECO:0000259" key="9">
    <source>
        <dbReference type="Pfam" id="PF02770"/>
    </source>
</evidence>
<dbReference type="Proteomes" id="UP000239590">
    <property type="component" value="Unassembled WGS sequence"/>
</dbReference>
<dbReference type="InterPro" id="IPR006091">
    <property type="entry name" value="Acyl-CoA_Oxase/DH_mid-dom"/>
</dbReference>
<keyword evidence="3 7" id="KW-0285">Flavoprotein</keyword>
<evidence type="ECO:0000256" key="2">
    <source>
        <dbReference type="ARBA" id="ARBA00009347"/>
    </source>
</evidence>
<dbReference type="InterPro" id="IPR036250">
    <property type="entry name" value="AcylCo_DH-like_C"/>
</dbReference>
<dbReference type="PANTHER" id="PTHR43884">
    <property type="entry name" value="ACYL-COA DEHYDROGENASE"/>
    <property type="match status" value="1"/>
</dbReference>
<evidence type="ECO:0000259" key="8">
    <source>
        <dbReference type="Pfam" id="PF00441"/>
    </source>
</evidence>
<dbReference type="GO" id="GO:0003995">
    <property type="term" value="F:acyl-CoA dehydrogenase activity"/>
    <property type="evidence" value="ECO:0007669"/>
    <property type="project" value="InterPro"/>
</dbReference>
<dbReference type="PANTHER" id="PTHR43884:SF12">
    <property type="entry name" value="ISOVALERYL-COA DEHYDROGENASE, MITOCHONDRIAL-RELATED"/>
    <property type="match status" value="1"/>
</dbReference>
<dbReference type="SUPFAM" id="SSF56645">
    <property type="entry name" value="Acyl-CoA dehydrogenase NM domain-like"/>
    <property type="match status" value="1"/>
</dbReference>
<dbReference type="GO" id="GO:0050660">
    <property type="term" value="F:flavin adenine dinucleotide binding"/>
    <property type="evidence" value="ECO:0007669"/>
    <property type="project" value="InterPro"/>
</dbReference>
<gene>
    <name evidence="12" type="ORF">C5O19_05160</name>
</gene>
<feature type="domain" description="Acyl-CoA oxidase/dehydrogenase middle" evidence="9">
    <location>
        <begin position="147"/>
        <end position="240"/>
    </location>
</feature>
<dbReference type="InterPro" id="IPR046373">
    <property type="entry name" value="Acyl-CoA_Oxase/DH_mid-dom_sf"/>
</dbReference>
<dbReference type="FunFam" id="2.40.110.10:FF:000006">
    <property type="entry name" value="very long-chain specific acyl-CoA dehydrogenase, mitochondrial"/>
    <property type="match status" value="1"/>
</dbReference>
<sequence>MIAAKSTLKGGEFLIADTPAESVFIPEDLSEEQRMVAATCEEFLNREVMPRLKELDEAKSYQPMVDLLNKAGELGLLATSIPETYGGFGMNFNTSMLVTDKIGASGGFAVALSAHTGIGTLPILYYGNEEQKAKYLPKLATGEWKAAYCLTEPDSGSDANSAKTKATLAPDGTHYLLNGQKMWITNGGFADIFIVFAKIDQDKNLTAFIVEKDFGGITMNEPEHKLGIKSSDTRQIFFNDTPVPLENQLYTREGGFKIAVNILNIGRIKLSAACVGGAKSVLAQAVTYAQERRQFNTAIANFGAIQYKIGEMALKLFAAESATYRAGQNIDDAIESLIAGGMPESEAKLKGVEQFAIECAILKVHGSEVLDYVVDEGVQIYGGMGYSADAPMERAYRDSRINRIFEGTNEINRLLTVDMILKRAMKGQLDIMAPAMAVGKEIMSIPDFGTDEEEGLFIKEKKVLKNLKKAILLAAGAAVQKFMMALDKEQEIIMNLADMLIEVYAAESALLRVEKLIGVRGEAAVTVHRDAALVYLHEAVEKVAWAGRQAITSFAEGDELNVMLMGLKRFTKIDPINLKDARRRVAQAALEANGYPFN</sequence>
<comment type="caution">
    <text evidence="12">The sequence shown here is derived from an EMBL/GenBank/DDBJ whole genome shotgun (WGS) entry which is preliminary data.</text>
</comment>
<feature type="domain" description="Acyl-CoA dehydrogenase/oxidase C-terminal" evidence="8">
    <location>
        <begin position="254"/>
        <end position="415"/>
    </location>
</feature>
<dbReference type="FunFam" id="1.10.540.10:FF:000001">
    <property type="entry name" value="Very long-chain-specific acyl-CoA dehydrogenase, mitochondrial"/>
    <property type="match status" value="1"/>
</dbReference>
<dbReference type="InterPro" id="IPR037069">
    <property type="entry name" value="AcylCoA_DH/ox_N_sf"/>
</dbReference>
<dbReference type="Pfam" id="PF00441">
    <property type="entry name" value="Acyl-CoA_dh_1"/>
    <property type="match status" value="1"/>
</dbReference>
<dbReference type="FunFam" id="1.20.140.10:FF:000019">
    <property type="entry name" value="Acyl-CoA dehydrogenase"/>
    <property type="match status" value="1"/>
</dbReference>
<evidence type="ECO:0000313" key="13">
    <source>
        <dbReference type="Proteomes" id="UP000239590"/>
    </source>
</evidence>
<comment type="cofactor">
    <cofactor evidence="1 7">
        <name>FAD</name>
        <dbReference type="ChEBI" id="CHEBI:57692"/>
    </cofactor>
</comment>
<evidence type="ECO:0000259" key="10">
    <source>
        <dbReference type="Pfam" id="PF02771"/>
    </source>
</evidence>
<dbReference type="OrthoDB" id="9764422at2"/>
<feature type="domain" description="Acyl-CoA dehydrogenase/oxidase N-terminal" evidence="10">
    <location>
        <begin position="30"/>
        <end position="143"/>
    </location>
</feature>
<evidence type="ECO:0000256" key="7">
    <source>
        <dbReference type="RuleBase" id="RU362125"/>
    </source>
</evidence>
<dbReference type="Pfam" id="PF02770">
    <property type="entry name" value="Acyl-CoA_dh_M"/>
    <property type="match status" value="1"/>
</dbReference>
<dbReference type="InterPro" id="IPR009075">
    <property type="entry name" value="AcylCo_DH/oxidase_C"/>
</dbReference>
<evidence type="ECO:0000259" key="11">
    <source>
        <dbReference type="Pfam" id="PF21263"/>
    </source>
</evidence>
<evidence type="ECO:0000313" key="12">
    <source>
        <dbReference type="EMBL" id="PQA59049.1"/>
    </source>
</evidence>
<organism evidence="12 13">
    <name type="scientific">Siphonobacter curvatus</name>
    <dbReference type="NCBI Taxonomy" id="2094562"/>
    <lineage>
        <taxon>Bacteria</taxon>
        <taxon>Pseudomonadati</taxon>
        <taxon>Bacteroidota</taxon>
        <taxon>Cytophagia</taxon>
        <taxon>Cytophagales</taxon>
        <taxon>Cytophagaceae</taxon>
        <taxon>Siphonobacter</taxon>
    </lineage>
</organism>
<dbReference type="Pfam" id="PF02771">
    <property type="entry name" value="Acyl-CoA_dh_N"/>
    <property type="match status" value="1"/>
</dbReference>
<dbReference type="AlphaFoldDB" id="A0A2S7IN20"/>
<keyword evidence="5 7" id="KW-0560">Oxidoreductase</keyword>
<protein>
    <submittedName>
        <fullName evidence="12">Acyl-CoA dehydrogenase</fullName>
    </submittedName>
</protein>
<dbReference type="InterPro" id="IPR049426">
    <property type="entry name" value="Acyl-CoA-dh-like_C"/>
</dbReference>
<evidence type="ECO:0000256" key="3">
    <source>
        <dbReference type="ARBA" id="ARBA00022630"/>
    </source>
</evidence>
<dbReference type="PROSITE" id="PS00072">
    <property type="entry name" value="ACYL_COA_DH_1"/>
    <property type="match status" value="1"/>
</dbReference>
<dbReference type="RefSeq" id="WP_104710241.1">
    <property type="nucleotide sequence ID" value="NZ_PTRA01000001.1"/>
</dbReference>
<dbReference type="InterPro" id="IPR009100">
    <property type="entry name" value="AcylCoA_DH/oxidase_NM_dom_sf"/>
</dbReference>
<dbReference type="InterPro" id="IPR006089">
    <property type="entry name" value="Acyl-CoA_DH_CS"/>
</dbReference>
<keyword evidence="13" id="KW-1185">Reference proteome</keyword>
<comment type="similarity">
    <text evidence="2 7">Belongs to the acyl-CoA dehydrogenase family.</text>
</comment>
<reference evidence="13" key="1">
    <citation type="submission" date="2018-02" db="EMBL/GenBank/DDBJ databases">
        <title>Genome sequencing of Solimonas sp. HR-BB.</title>
        <authorList>
            <person name="Lee Y."/>
            <person name="Jeon C.O."/>
        </authorList>
    </citation>
    <scope>NUCLEOTIDE SEQUENCE [LARGE SCALE GENOMIC DNA]</scope>
    <source>
        <strain evidence="13">HR-U</strain>
    </source>
</reference>
<feature type="domain" description="Acyl-CoA dehydrogenase-like C-terminal" evidence="11">
    <location>
        <begin position="466"/>
        <end position="569"/>
    </location>
</feature>
<comment type="catalytic activity">
    <reaction evidence="6">
        <text>a 2,3-saturated acyl-CoA + A = a 2,3-dehydroacyl-CoA + AH2</text>
        <dbReference type="Rhea" id="RHEA:48608"/>
        <dbReference type="ChEBI" id="CHEBI:13193"/>
        <dbReference type="ChEBI" id="CHEBI:17499"/>
        <dbReference type="ChEBI" id="CHEBI:60015"/>
        <dbReference type="ChEBI" id="CHEBI:65111"/>
    </reaction>
</comment>
<dbReference type="Gene3D" id="1.20.140.10">
    <property type="entry name" value="Butyryl-CoA Dehydrogenase, subunit A, domain 3"/>
    <property type="match status" value="2"/>
</dbReference>
<evidence type="ECO:0000256" key="4">
    <source>
        <dbReference type="ARBA" id="ARBA00022827"/>
    </source>
</evidence>
<name>A0A2S7IN20_9BACT</name>
<proteinExistence type="inferred from homology"/>
<evidence type="ECO:0000256" key="1">
    <source>
        <dbReference type="ARBA" id="ARBA00001974"/>
    </source>
</evidence>
<dbReference type="SUPFAM" id="SSF47203">
    <property type="entry name" value="Acyl-CoA dehydrogenase C-terminal domain-like"/>
    <property type="match status" value="1"/>
</dbReference>
<accession>A0A2S7IN20</accession>
<evidence type="ECO:0000256" key="5">
    <source>
        <dbReference type="ARBA" id="ARBA00023002"/>
    </source>
</evidence>
<dbReference type="Pfam" id="PF21263">
    <property type="entry name" value="Acyl-CoA-dh_C"/>
    <property type="match status" value="1"/>
</dbReference>
<dbReference type="Gene3D" id="1.10.540.10">
    <property type="entry name" value="Acyl-CoA dehydrogenase/oxidase, N-terminal domain"/>
    <property type="match status" value="1"/>
</dbReference>
<dbReference type="EMBL" id="PTRA01000001">
    <property type="protein sequence ID" value="PQA59049.1"/>
    <property type="molecule type" value="Genomic_DNA"/>
</dbReference>
<dbReference type="PROSITE" id="PS00073">
    <property type="entry name" value="ACYL_COA_DH_2"/>
    <property type="match status" value="1"/>
</dbReference>
<dbReference type="InterPro" id="IPR013786">
    <property type="entry name" value="AcylCoA_DH/ox_N"/>
</dbReference>